<dbReference type="InterPro" id="IPR020846">
    <property type="entry name" value="MFS_dom"/>
</dbReference>
<keyword evidence="12" id="KW-1185">Reference proteome</keyword>
<dbReference type="InterPro" id="IPR003663">
    <property type="entry name" value="Sugar/inositol_transpt"/>
</dbReference>
<keyword evidence="4 9" id="KW-1133">Transmembrane helix</keyword>
<feature type="transmembrane region" description="Helical" evidence="9">
    <location>
        <begin position="459"/>
        <end position="478"/>
    </location>
</feature>
<comment type="similarity">
    <text evidence="7">Belongs to the major facilitator superfamily. Sugar transporter (TC 2.A.1.1) family. Trehalose transporter subfamily.</text>
</comment>
<evidence type="ECO:0000256" key="2">
    <source>
        <dbReference type="ARBA" id="ARBA00022475"/>
    </source>
</evidence>
<reference evidence="11 12" key="1">
    <citation type="submission" date="2017-12" db="EMBL/GenBank/DDBJ databases">
        <title>Hemimetabolous genomes reveal molecular basis of termite eusociality.</title>
        <authorList>
            <person name="Harrison M.C."/>
            <person name="Jongepier E."/>
            <person name="Robertson H.M."/>
            <person name="Arning N."/>
            <person name="Bitard-Feildel T."/>
            <person name="Chao H."/>
            <person name="Childers C.P."/>
            <person name="Dinh H."/>
            <person name="Doddapaneni H."/>
            <person name="Dugan S."/>
            <person name="Gowin J."/>
            <person name="Greiner C."/>
            <person name="Han Y."/>
            <person name="Hu H."/>
            <person name="Hughes D.S.T."/>
            <person name="Huylmans A.-K."/>
            <person name="Kemena C."/>
            <person name="Kremer L.P.M."/>
            <person name="Lee S.L."/>
            <person name="Lopez-Ezquerra A."/>
            <person name="Mallet L."/>
            <person name="Monroy-Kuhn J.M."/>
            <person name="Moser A."/>
            <person name="Murali S.C."/>
            <person name="Muzny D.M."/>
            <person name="Otani S."/>
            <person name="Piulachs M.-D."/>
            <person name="Poelchau M."/>
            <person name="Qu J."/>
            <person name="Schaub F."/>
            <person name="Wada-Katsumata A."/>
            <person name="Worley K.C."/>
            <person name="Xie Q."/>
            <person name="Ylla G."/>
            <person name="Poulsen M."/>
            <person name="Gibbs R.A."/>
            <person name="Schal C."/>
            <person name="Richards S."/>
            <person name="Belles X."/>
            <person name="Korb J."/>
            <person name="Bornberg-Bauer E."/>
        </authorList>
    </citation>
    <scope>NUCLEOTIDE SEQUENCE [LARGE SCALE GENOMIC DNA]</scope>
    <source>
        <tissue evidence="11">Whole body</tissue>
    </source>
</reference>
<feature type="transmembrane region" description="Helical" evidence="9">
    <location>
        <begin position="190"/>
        <end position="211"/>
    </location>
</feature>
<evidence type="ECO:0000256" key="9">
    <source>
        <dbReference type="SAM" id="Phobius"/>
    </source>
</evidence>
<feature type="transmembrane region" description="Helical" evidence="9">
    <location>
        <begin position="391"/>
        <end position="414"/>
    </location>
</feature>
<dbReference type="InterPro" id="IPR050549">
    <property type="entry name" value="MFS_Trehalose_Transporter"/>
</dbReference>
<proteinExistence type="inferred from homology"/>
<feature type="transmembrane region" description="Helical" evidence="9">
    <location>
        <begin position="132"/>
        <end position="153"/>
    </location>
</feature>
<accession>A0A2J7PIG2</accession>
<dbReference type="Pfam" id="PF00083">
    <property type="entry name" value="Sugar_tr"/>
    <property type="match status" value="1"/>
</dbReference>
<dbReference type="EMBL" id="NEVH01025127">
    <property type="protein sequence ID" value="PNF16132.1"/>
    <property type="molecule type" value="Genomic_DNA"/>
</dbReference>
<dbReference type="GO" id="GO:0005886">
    <property type="term" value="C:plasma membrane"/>
    <property type="evidence" value="ECO:0007669"/>
    <property type="project" value="UniProtKB-SubCell"/>
</dbReference>
<feature type="transmembrane region" description="Helical" evidence="9">
    <location>
        <begin position="107"/>
        <end position="126"/>
    </location>
</feature>
<dbReference type="AlphaFoldDB" id="A0A2J7PIG2"/>
<protein>
    <submittedName>
        <fullName evidence="11">Facilitated trehalose transporter Tret1</fullName>
    </submittedName>
</protein>
<evidence type="ECO:0000256" key="7">
    <source>
        <dbReference type="ARBA" id="ARBA00024348"/>
    </source>
</evidence>
<dbReference type="PRINTS" id="PR00171">
    <property type="entry name" value="SUGRTRNSPORT"/>
</dbReference>
<feature type="transmembrane region" description="Helical" evidence="9">
    <location>
        <begin position="25"/>
        <end position="44"/>
    </location>
</feature>
<dbReference type="InterPro" id="IPR036259">
    <property type="entry name" value="MFS_trans_sf"/>
</dbReference>
<evidence type="ECO:0000256" key="4">
    <source>
        <dbReference type="ARBA" id="ARBA00022989"/>
    </source>
</evidence>
<evidence type="ECO:0000256" key="8">
    <source>
        <dbReference type="RuleBase" id="RU003346"/>
    </source>
</evidence>
<keyword evidence="2" id="KW-1003">Cell membrane</keyword>
<keyword evidence="6" id="KW-0325">Glycoprotein</keyword>
<dbReference type="EMBL" id="NEVH01025127">
    <property type="protein sequence ID" value="PNF16131.1"/>
    <property type="molecule type" value="Genomic_DNA"/>
</dbReference>
<dbReference type="FunFam" id="1.20.1250.20:FF:000055">
    <property type="entry name" value="Facilitated trehalose transporter Tret1-2 homolog"/>
    <property type="match status" value="1"/>
</dbReference>
<evidence type="ECO:0000259" key="10">
    <source>
        <dbReference type="PROSITE" id="PS50850"/>
    </source>
</evidence>
<dbReference type="PROSITE" id="PS50850">
    <property type="entry name" value="MFS"/>
    <property type="match status" value="1"/>
</dbReference>
<comment type="subcellular location">
    <subcellularLocation>
        <location evidence="1">Cell membrane</location>
        <topology evidence="1">Multi-pass membrane protein</topology>
    </subcellularLocation>
</comment>
<sequence length="496" mass="54405">MEQPIGEGVESTEYLLEDSKKWPQYLAATLATLFAVCVGTVDGWTSPALPLLQDCELSRGYNSSNDSFHHVITDDEASWIGSLAPLGGLIGAMPAGYLANIIGRRQLLLFLTVPLLLGWMTIIIAQDSVPSLYIARFILGVACGAATVATPLYNEEIAEVRVRGALGVNMDMMFNVGILYIYIIGVLDSYLWLSISACIIPAIFAVTFFWMPESPIFLVSKGETDKAETSLCWLRGLGKMKNIDIERELNQMKKFVNDSLSKKSKQVTENTRCGVFKEYIADLSVTSPTAKAVKIIFGLMIFQQLTGIDAVIYYTVDIFNEAGTSLSSSVCAIIVGILQLISTYIPSLIVDRAGRRILLILSELGMAVSLLVLSLHFTMQNNHVDVSWAGWIPLIAVNTFIIAFSIGFGPLPWLIMAELLSTEAKVWVSSMAACLNWSLTFAVTKLFPIVNRDFGPAVTYGGFCFVCILGTAFVIYFVPETQGKSREDIQLELIGK</sequence>
<dbReference type="InterPro" id="IPR005828">
    <property type="entry name" value="MFS_sugar_transport-like"/>
</dbReference>
<dbReference type="STRING" id="105785.A0A2J7PIG2"/>
<evidence type="ECO:0000256" key="3">
    <source>
        <dbReference type="ARBA" id="ARBA00022692"/>
    </source>
</evidence>
<feature type="transmembrane region" description="Helical" evidence="9">
    <location>
        <begin position="357"/>
        <end position="379"/>
    </location>
</feature>
<organism evidence="11 12">
    <name type="scientific">Cryptotermes secundus</name>
    <dbReference type="NCBI Taxonomy" id="105785"/>
    <lineage>
        <taxon>Eukaryota</taxon>
        <taxon>Metazoa</taxon>
        <taxon>Ecdysozoa</taxon>
        <taxon>Arthropoda</taxon>
        <taxon>Hexapoda</taxon>
        <taxon>Insecta</taxon>
        <taxon>Pterygota</taxon>
        <taxon>Neoptera</taxon>
        <taxon>Polyneoptera</taxon>
        <taxon>Dictyoptera</taxon>
        <taxon>Blattodea</taxon>
        <taxon>Blattoidea</taxon>
        <taxon>Termitoidae</taxon>
        <taxon>Kalotermitidae</taxon>
        <taxon>Cryptotermitinae</taxon>
        <taxon>Cryptotermes</taxon>
    </lineage>
</organism>
<dbReference type="PANTHER" id="PTHR48021:SF1">
    <property type="entry name" value="GH07001P-RELATED"/>
    <property type="match status" value="1"/>
</dbReference>
<dbReference type="PROSITE" id="PS00217">
    <property type="entry name" value="SUGAR_TRANSPORT_2"/>
    <property type="match status" value="1"/>
</dbReference>
<feature type="transmembrane region" description="Helical" evidence="9">
    <location>
        <begin position="295"/>
        <end position="314"/>
    </location>
</feature>
<dbReference type="PANTHER" id="PTHR48021">
    <property type="match status" value="1"/>
</dbReference>
<feature type="transmembrane region" description="Helical" evidence="9">
    <location>
        <begin position="165"/>
        <end position="184"/>
    </location>
</feature>
<dbReference type="Proteomes" id="UP000235965">
    <property type="component" value="Unassembled WGS sequence"/>
</dbReference>
<dbReference type="InterPro" id="IPR044775">
    <property type="entry name" value="MFS_ERD6/Tret1-like"/>
</dbReference>
<dbReference type="GO" id="GO:0051119">
    <property type="term" value="F:sugar transmembrane transporter activity"/>
    <property type="evidence" value="ECO:0007669"/>
    <property type="project" value="InterPro"/>
</dbReference>
<feature type="transmembrane region" description="Helical" evidence="9">
    <location>
        <begin position="426"/>
        <end position="447"/>
    </location>
</feature>
<dbReference type="CDD" id="cd17358">
    <property type="entry name" value="MFS_GLUT6_8_Class3_like"/>
    <property type="match status" value="1"/>
</dbReference>
<keyword evidence="5 9" id="KW-0472">Membrane</keyword>
<dbReference type="OrthoDB" id="6612291at2759"/>
<name>A0A2J7PIG2_9NEOP</name>
<evidence type="ECO:0000256" key="6">
    <source>
        <dbReference type="ARBA" id="ARBA00023180"/>
    </source>
</evidence>
<keyword evidence="8" id="KW-0813">Transport</keyword>
<feature type="transmembrane region" description="Helical" evidence="9">
    <location>
        <begin position="326"/>
        <end position="345"/>
    </location>
</feature>
<evidence type="ECO:0000256" key="5">
    <source>
        <dbReference type="ARBA" id="ARBA00023136"/>
    </source>
</evidence>
<dbReference type="Gene3D" id="1.20.1250.20">
    <property type="entry name" value="MFS general substrate transporter like domains"/>
    <property type="match status" value="1"/>
</dbReference>
<dbReference type="SUPFAM" id="SSF103473">
    <property type="entry name" value="MFS general substrate transporter"/>
    <property type="match status" value="1"/>
</dbReference>
<evidence type="ECO:0000313" key="12">
    <source>
        <dbReference type="Proteomes" id="UP000235965"/>
    </source>
</evidence>
<keyword evidence="3 9" id="KW-0812">Transmembrane</keyword>
<dbReference type="InterPro" id="IPR005829">
    <property type="entry name" value="Sugar_transporter_CS"/>
</dbReference>
<comment type="caution">
    <text evidence="11">The sequence shown here is derived from an EMBL/GenBank/DDBJ whole genome shotgun (WGS) entry which is preliminary data.</text>
</comment>
<evidence type="ECO:0000256" key="1">
    <source>
        <dbReference type="ARBA" id="ARBA00004651"/>
    </source>
</evidence>
<dbReference type="NCBIfam" id="TIGR00879">
    <property type="entry name" value="SP"/>
    <property type="match status" value="1"/>
</dbReference>
<feature type="domain" description="Major facilitator superfamily (MFS) profile" evidence="10">
    <location>
        <begin position="31"/>
        <end position="482"/>
    </location>
</feature>
<dbReference type="InParanoid" id="A0A2J7PIG2"/>
<evidence type="ECO:0000313" key="11">
    <source>
        <dbReference type="EMBL" id="PNF16132.1"/>
    </source>
</evidence>
<feature type="transmembrane region" description="Helical" evidence="9">
    <location>
        <begin position="79"/>
        <end position="100"/>
    </location>
</feature>
<dbReference type="EMBL" id="NEVH01025127">
    <property type="protein sequence ID" value="PNF16130.1"/>
    <property type="molecule type" value="Genomic_DNA"/>
</dbReference>
<gene>
    <name evidence="11" type="ORF">B7P43_G03280</name>
</gene>